<feature type="binding site" evidence="2">
    <location>
        <begin position="13"/>
        <end position="18"/>
    </location>
    <ligand>
        <name>ATP</name>
        <dbReference type="ChEBI" id="CHEBI:30616"/>
    </ligand>
</feature>
<feature type="binding site" evidence="2">
    <location>
        <position position="115"/>
    </location>
    <ligand>
        <name>Mg(2+)</name>
        <dbReference type="ChEBI" id="CHEBI:18420"/>
    </ligand>
</feature>
<keyword evidence="2" id="KW-0479">Metal-binding</keyword>
<dbReference type="PIRSF" id="PIRSF006755">
    <property type="entry name" value="DTB_synth"/>
    <property type="match status" value="1"/>
</dbReference>
<dbReference type="GO" id="GO:0004141">
    <property type="term" value="F:dethiobiotin synthase activity"/>
    <property type="evidence" value="ECO:0007669"/>
    <property type="project" value="UniProtKB-UniRule"/>
</dbReference>
<comment type="caution">
    <text evidence="2">Lacks conserved residue(s) required for the propagation of feature annotation.</text>
</comment>
<dbReference type="PANTHER" id="PTHR43210">
    <property type="entry name" value="DETHIOBIOTIN SYNTHETASE"/>
    <property type="match status" value="1"/>
</dbReference>
<dbReference type="SUPFAM" id="SSF52540">
    <property type="entry name" value="P-loop containing nucleoside triphosphate hydrolases"/>
    <property type="match status" value="1"/>
</dbReference>
<feature type="binding site" evidence="2">
    <location>
        <position position="56"/>
    </location>
    <ligand>
        <name>Mg(2+)</name>
        <dbReference type="ChEBI" id="CHEBI:18420"/>
    </ligand>
</feature>
<accession>C6C0T4</accession>
<dbReference type="InterPro" id="IPR004472">
    <property type="entry name" value="DTB_synth_BioD"/>
</dbReference>
<keyword evidence="2" id="KW-0547">Nucleotide-binding</keyword>
<organism evidence="3 4">
    <name type="scientific">Maridesulfovibrio salexigens (strain ATCC 14822 / DSM 2638 / NCIMB 8403 / VKM B-1763)</name>
    <name type="common">Desulfovibrio salexigens</name>
    <dbReference type="NCBI Taxonomy" id="526222"/>
    <lineage>
        <taxon>Bacteria</taxon>
        <taxon>Pseudomonadati</taxon>
        <taxon>Thermodesulfobacteriota</taxon>
        <taxon>Desulfovibrionia</taxon>
        <taxon>Desulfovibrionales</taxon>
        <taxon>Desulfovibrionaceae</taxon>
        <taxon>Maridesulfovibrio</taxon>
    </lineage>
</organism>
<evidence type="ECO:0000256" key="2">
    <source>
        <dbReference type="HAMAP-Rule" id="MF_00336"/>
    </source>
</evidence>
<keyword evidence="2" id="KW-0460">Magnesium</keyword>
<dbReference type="GO" id="GO:0000287">
    <property type="term" value="F:magnesium ion binding"/>
    <property type="evidence" value="ECO:0007669"/>
    <property type="project" value="UniProtKB-UniRule"/>
</dbReference>
<dbReference type="OrthoDB" id="9802097at2"/>
<dbReference type="Pfam" id="PF13500">
    <property type="entry name" value="AAA_26"/>
    <property type="match status" value="1"/>
</dbReference>
<sequence length="230" mass="24957">MSAGFFITGTGTDVGKTVVTAGLARFFMKSGRSILPVKPVQSGAIVLPDGSFDSPDGDVYRAAGAVWDINRQCPYIFEPPTSPHLAARLAGVELDYVEIARKVRELEGDDFLLVEGAGGIMVPLSDESSMLNLMKELGYPVILVVENKLGCINEALLSIAALQQSGLEISGLVMTSPNQPAPEEFGMAEENIRFIEKISEVKVIASIPYIENWDYNDPKCWEQIDEALDS</sequence>
<evidence type="ECO:0000313" key="4">
    <source>
        <dbReference type="Proteomes" id="UP000002601"/>
    </source>
</evidence>
<comment type="pathway">
    <text evidence="2">Cofactor biosynthesis; biotin biosynthesis; biotin from 7,8-diaminononanoate: step 1/2.</text>
</comment>
<dbReference type="eggNOG" id="COG0132">
    <property type="taxonomic scope" value="Bacteria"/>
</dbReference>
<dbReference type="GO" id="GO:0005829">
    <property type="term" value="C:cytosol"/>
    <property type="evidence" value="ECO:0007669"/>
    <property type="project" value="TreeGrafter"/>
</dbReference>
<dbReference type="NCBIfam" id="TIGR00347">
    <property type="entry name" value="bioD"/>
    <property type="match status" value="1"/>
</dbReference>
<feature type="active site" evidence="2">
    <location>
        <position position="38"/>
    </location>
</feature>
<dbReference type="KEGG" id="dsa:Desal_2979"/>
<keyword evidence="2" id="KW-0963">Cytoplasm</keyword>
<keyword evidence="4" id="KW-1185">Reference proteome</keyword>
<dbReference type="EC" id="6.3.3.3" evidence="2"/>
<dbReference type="PANTHER" id="PTHR43210:SF5">
    <property type="entry name" value="DETHIOBIOTIN SYNTHETASE"/>
    <property type="match status" value="1"/>
</dbReference>
<comment type="subunit">
    <text evidence="2">Homodimer.</text>
</comment>
<dbReference type="HAMAP" id="MF_00336">
    <property type="entry name" value="BioD"/>
    <property type="match status" value="1"/>
</dbReference>
<feature type="binding site" evidence="2">
    <location>
        <begin position="115"/>
        <end position="118"/>
    </location>
    <ligand>
        <name>ATP</name>
        <dbReference type="ChEBI" id="CHEBI:30616"/>
    </ligand>
</feature>
<dbReference type="AlphaFoldDB" id="C6C0T4"/>
<comment type="similarity">
    <text evidence="2">Belongs to the dethiobiotin synthetase family.</text>
</comment>
<dbReference type="GO" id="GO:0005524">
    <property type="term" value="F:ATP binding"/>
    <property type="evidence" value="ECO:0007669"/>
    <property type="project" value="UniProtKB-UniRule"/>
</dbReference>
<proteinExistence type="inferred from homology"/>
<feature type="binding site" evidence="2">
    <location>
        <begin position="208"/>
        <end position="210"/>
    </location>
    <ligand>
        <name>ATP</name>
        <dbReference type="ChEBI" id="CHEBI:30616"/>
    </ligand>
</feature>
<dbReference type="RefSeq" id="WP_015852847.1">
    <property type="nucleotide sequence ID" value="NC_012881.1"/>
</dbReference>
<dbReference type="Proteomes" id="UP000002601">
    <property type="component" value="Chromosome"/>
</dbReference>
<gene>
    <name evidence="2" type="primary">bioD</name>
    <name evidence="3" type="ordered locus">Desal_2979</name>
</gene>
<comment type="catalytic activity">
    <reaction evidence="2">
        <text>(7R,8S)-7,8-diammoniononanoate + CO2 + ATP = (4R,5S)-dethiobiotin + ADP + phosphate + 3 H(+)</text>
        <dbReference type="Rhea" id="RHEA:15805"/>
        <dbReference type="ChEBI" id="CHEBI:15378"/>
        <dbReference type="ChEBI" id="CHEBI:16526"/>
        <dbReference type="ChEBI" id="CHEBI:30616"/>
        <dbReference type="ChEBI" id="CHEBI:43474"/>
        <dbReference type="ChEBI" id="CHEBI:149469"/>
        <dbReference type="ChEBI" id="CHEBI:149473"/>
        <dbReference type="ChEBI" id="CHEBI:456216"/>
        <dbReference type="EC" id="6.3.3.3"/>
    </reaction>
</comment>
<evidence type="ECO:0000256" key="1">
    <source>
        <dbReference type="ARBA" id="ARBA00022756"/>
    </source>
</evidence>
<feature type="binding site" evidence="2">
    <location>
        <position position="17"/>
    </location>
    <ligand>
        <name>Mg(2+)</name>
        <dbReference type="ChEBI" id="CHEBI:18420"/>
    </ligand>
</feature>
<comment type="cofactor">
    <cofactor evidence="2">
        <name>Mg(2+)</name>
        <dbReference type="ChEBI" id="CHEBI:18420"/>
    </cofactor>
</comment>
<dbReference type="GO" id="GO:0009102">
    <property type="term" value="P:biotin biosynthetic process"/>
    <property type="evidence" value="ECO:0007669"/>
    <property type="project" value="UniProtKB-UniRule"/>
</dbReference>
<reference evidence="3 4" key="1">
    <citation type="submission" date="2009-06" db="EMBL/GenBank/DDBJ databases">
        <title>Complete sequence of Desulfovibrio salexigens DSM 2638.</title>
        <authorList>
            <consortium name="US DOE Joint Genome Institute"/>
            <person name="Lucas S."/>
            <person name="Copeland A."/>
            <person name="Lapidus A."/>
            <person name="Glavina del Rio T."/>
            <person name="Tice H."/>
            <person name="Bruce D."/>
            <person name="Goodwin L."/>
            <person name="Pitluck S."/>
            <person name="Munk A.C."/>
            <person name="Brettin T."/>
            <person name="Detter J.C."/>
            <person name="Han C."/>
            <person name="Tapia R."/>
            <person name="Larimer F."/>
            <person name="Land M."/>
            <person name="Hauser L."/>
            <person name="Kyrpides N."/>
            <person name="Anderson I."/>
            <person name="Wall J.D."/>
            <person name="Arkin A.P."/>
            <person name="Dehal P."/>
            <person name="Chivian D."/>
            <person name="Giles B."/>
            <person name="Hazen T.C."/>
        </authorList>
    </citation>
    <scope>NUCLEOTIDE SEQUENCE [LARGE SCALE GENOMIC DNA]</scope>
    <source>
        <strain evidence="4">ATCC 14822 / DSM 2638 / NCIMB 8403 / VKM B-1763</strain>
    </source>
</reference>
<dbReference type="Gene3D" id="3.40.50.300">
    <property type="entry name" value="P-loop containing nucleotide triphosphate hydrolases"/>
    <property type="match status" value="1"/>
</dbReference>
<comment type="function">
    <text evidence="2">Catalyzes a mechanistically unusual reaction, the ATP-dependent insertion of CO2 between the N7 and N8 nitrogen atoms of 7,8-diaminopelargonic acid (DAPA, also called 7,8-diammoniononanoate) to form a ureido ring.</text>
</comment>
<dbReference type="InterPro" id="IPR027417">
    <property type="entry name" value="P-loop_NTPase"/>
</dbReference>
<dbReference type="CDD" id="cd03109">
    <property type="entry name" value="DTBS"/>
    <property type="match status" value="1"/>
</dbReference>
<protein>
    <recommendedName>
        <fullName evidence="2">ATP-dependent dethiobiotin synthetase BioD</fullName>
        <ecNumber evidence="2">6.3.3.3</ecNumber>
    </recommendedName>
    <alternativeName>
        <fullName evidence="2">DTB synthetase</fullName>
        <shortName evidence="2">DTBS</shortName>
    </alternativeName>
    <alternativeName>
        <fullName evidence="2">Dethiobiotin synthase</fullName>
    </alternativeName>
</protein>
<dbReference type="UniPathway" id="UPA00078">
    <property type="reaction ID" value="UER00161"/>
</dbReference>
<keyword evidence="2 3" id="KW-0436">Ligase</keyword>
<evidence type="ECO:0000313" key="3">
    <source>
        <dbReference type="EMBL" id="ACS81031.1"/>
    </source>
</evidence>
<comment type="subcellular location">
    <subcellularLocation>
        <location evidence="2">Cytoplasm</location>
    </subcellularLocation>
</comment>
<dbReference type="EMBL" id="CP001649">
    <property type="protein sequence ID" value="ACS81031.1"/>
    <property type="molecule type" value="Genomic_DNA"/>
</dbReference>
<feature type="binding site" evidence="2">
    <location>
        <position position="42"/>
    </location>
    <ligand>
        <name>substrate</name>
    </ligand>
</feature>
<keyword evidence="2" id="KW-0067">ATP-binding</keyword>
<dbReference type="HOGENOM" id="CLU_072551_3_1_7"/>
<feature type="binding site" evidence="2">
    <location>
        <position position="56"/>
    </location>
    <ligand>
        <name>ATP</name>
        <dbReference type="ChEBI" id="CHEBI:30616"/>
    </ligand>
</feature>
<name>C6C0T4_MARSD</name>
<dbReference type="STRING" id="526222.Desal_2979"/>
<keyword evidence="1 2" id="KW-0093">Biotin biosynthesis</keyword>